<proteinExistence type="inferred from homology"/>
<comment type="subunit">
    <text evidence="4">Component of the eukaryotic translation initiation factor 3 (eIF-3) complex.</text>
</comment>
<keyword evidence="8" id="KW-1185">Reference proteome</keyword>
<keyword evidence="2 4" id="KW-0396">Initiation factor</keyword>
<dbReference type="EMBL" id="BMAR01000069">
    <property type="protein sequence ID" value="GFR52670.1"/>
    <property type="molecule type" value="Genomic_DNA"/>
</dbReference>
<comment type="similarity">
    <text evidence="4">Belongs to the eIF-3 subunit F family.</text>
</comment>
<dbReference type="InterPro" id="IPR037518">
    <property type="entry name" value="MPN"/>
</dbReference>
<dbReference type="GO" id="GO:0016282">
    <property type="term" value="C:eukaryotic 43S preinitiation complex"/>
    <property type="evidence" value="ECO:0007669"/>
    <property type="project" value="UniProtKB-UniRule"/>
</dbReference>
<dbReference type="GO" id="GO:0031369">
    <property type="term" value="F:translation initiation factor binding"/>
    <property type="evidence" value="ECO:0007669"/>
    <property type="project" value="InterPro"/>
</dbReference>
<comment type="subcellular location">
    <subcellularLocation>
        <location evidence="4">Cytoplasm</location>
    </subcellularLocation>
</comment>
<organism evidence="7 8">
    <name type="scientific">Astrephomene gubernaculifera</name>
    <dbReference type="NCBI Taxonomy" id="47775"/>
    <lineage>
        <taxon>Eukaryota</taxon>
        <taxon>Viridiplantae</taxon>
        <taxon>Chlorophyta</taxon>
        <taxon>core chlorophytes</taxon>
        <taxon>Chlorophyceae</taxon>
        <taxon>CS clade</taxon>
        <taxon>Chlamydomonadales</taxon>
        <taxon>Astrephomenaceae</taxon>
        <taxon>Astrephomene</taxon>
    </lineage>
</organism>
<evidence type="ECO:0000313" key="8">
    <source>
        <dbReference type="Proteomes" id="UP001054857"/>
    </source>
</evidence>
<name>A0AAD3HU39_9CHLO</name>
<keyword evidence="1 4" id="KW-0963">Cytoplasm</keyword>
<dbReference type="GO" id="GO:0008237">
    <property type="term" value="F:metallopeptidase activity"/>
    <property type="evidence" value="ECO:0007669"/>
    <property type="project" value="InterPro"/>
</dbReference>
<dbReference type="InterPro" id="IPR000555">
    <property type="entry name" value="JAMM/MPN+_dom"/>
</dbReference>
<reference evidence="7 8" key="1">
    <citation type="journal article" date="2021" name="Sci. Rep.">
        <title>Genome sequencing of the multicellular alga Astrephomene provides insights into convergent evolution of germ-soma differentiation.</title>
        <authorList>
            <person name="Yamashita S."/>
            <person name="Yamamoto K."/>
            <person name="Matsuzaki R."/>
            <person name="Suzuki S."/>
            <person name="Yamaguchi H."/>
            <person name="Hirooka S."/>
            <person name="Minakuchi Y."/>
            <person name="Miyagishima S."/>
            <person name="Kawachi M."/>
            <person name="Toyoda A."/>
            <person name="Nozaki H."/>
        </authorList>
    </citation>
    <scope>NUCLEOTIDE SEQUENCE [LARGE SCALE GENOMIC DNA]</scope>
    <source>
        <strain evidence="7 8">NIES-4017</strain>
    </source>
</reference>
<dbReference type="PANTHER" id="PTHR10540">
    <property type="entry name" value="EUKARYOTIC TRANSLATION INITIATION FACTOR 3 SUBUNIT F-RELATED"/>
    <property type="match status" value="1"/>
</dbReference>
<dbReference type="Pfam" id="PF01398">
    <property type="entry name" value="JAB"/>
    <property type="match status" value="1"/>
</dbReference>
<dbReference type="GO" id="GO:0033290">
    <property type="term" value="C:eukaryotic 48S preinitiation complex"/>
    <property type="evidence" value="ECO:0007669"/>
    <property type="project" value="UniProtKB-UniRule"/>
</dbReference>
<feature type="domain" description="MPN" evidence="6">
    <location>
        <begin position="15"/>
        <end position="145"/>
    </location>
</feature>
<evidence type="ECO:0000256" key="4">
    <source>
        <dbReference type="HAMAP-Rule" id="MF_03005"/>
    </source>
</evidence>
<dbReference type="InterPro" id="IPR027531">
    <property type="entry name" value="eIF3f"/>
</dbReference>
<dbReference type="Gene3D" id="3.40.140.10">
    <property type="entry name" value="Cytidine Deaminase, domain 2"/>
    <property type="match status" value="1"/>
</dbReference>
<evidence type="ECO:0000259" key="6">
    <source>
        <dbReference type="PROSITE" id="PS50249"/>
    </source>
</evidence>
<evidence type="ECO:0000256" key="3">
    <source>
        <dbReference type="ARBA" id="ARBA00022917"/>
    </source>
</evidence>
<dbReference type="AlphaFoldDB" id="A0AAD3HU39"/>
<dbReference type="GO" id="GO:0001732">
    <property type="term" value="P:formation of cytoplasmic translation initiation complex"/>
    <property type="evidence" value="ECO:0007669"/>
    <property type="project" value="UniProtKB-UniRule"/>
</dbReference>
<comment type="caution">
    <text evidence="7">The sequence shown here is derived from an EMBL/GenBank/DDBJ whole genome shotgun (WGS) entry which is preliminary data.</text>
</comment>
<feature type="region of interest" description="Disordered" evidence="5">
    <location>
        <begin position="178"/>
        <end position="197"/>
    </location>
</feature>
<evidence type="ECO:0000256" key="5">
    <source>
        <dbReference type="SAM" id="MobiDB-lite"/>
    </source>
</evidence>
<gene>
    <name evidence="7" type="ORF">Agub_g15294</name>
</gene>
<dbReference type="HAMAP" id="MF_03005">
    <property type="entry name" value="eIF3f"/>
    <property type="match status" value="1"/>
</dbReference>
<evidence type="ECO:0000313" key="7">
    <source>
        <dbReference type="EMBL" id="GFR52670.1"/>
    </source>
</evidence>
<dbReference type="GO" id="GO:0071541">
    <property type="term" value="C:eukaryotic translation initiation factor 3 complex, eIF3m"/>
    <property type="evidence" value="ECO:0007669"/>
    <property type="project" value="TreeGrafter"/>
</dbReference>
<dbReference type="Pfam" id="PF13012">
    <property type="entry name" value="MitMem_reg"/>
    <property type="match status" value="1"/>
</dbReference>
<dbReference type="SMART" id="SM00232">
    <property type="entry name" value="JAB_MPN"/>
    <property type="match status" value="1"/>
</dbReference>
<keyword evidence="3 4" id="KW-0648">Protein biosynthesis</keyword>
<dbReference type="GO" id="GO:0003743">
    <property type="term" value="F:translation initiation factor activity"/>
    <property type="evidence" value="ECO:0007669"/>
    <property type="project" value="UniProtKB-UniRule"/>
</dbReference>
<accession>A0AAD3HU39</accession>
<dbReference type="PROSITE" id="PS50249">
    <property type="entry name" value="MPN"/>
    <property type="match status" value="1"/>
</dbReference>
<dbReference type="PANTHER" id="PTHR10540:SF6">
    <property type="entry name" value="EUKARYOTIC TRANSLATION INITIATION FACTOR 3 SUBUNIT F"/>
    <property type="match status" value="1"/>
</dbReference>
<dbReference type="Proteomes" id="UP001054857">
    <property type="component" value="Unassembled WGS sequence"/>
</dbReference>
<evidence type="ECO:0000256" key="2">
    <source>
        <dbReference type="ARBA" id="ARBA00022540"/>
    </source>
</evidence>
<dbReference type="CDD" id="cd08064">
    <property type="entry name" value="MPN_eIF3f"/>
    <property type="match status" value="1"/>
</dbReference>
<sequence length="477" mass="51564">MASTVLMPSGSNVSVKVHPVVLFAICDAYTRRKEHQDRVIGTLLGVVVDNVIEVKNCYVVPHNESSEQVMVDVVHHKTMFDLHQKVAPHEAIVGWFATGSELYNSDALIQEFYSKESTHPVHMVVDTTLKDDKFSVQAYTSRTLALGEKALATEFVEIPCDTIYGDIERVGTELMLTGFNDPSPEAKKDTANKSFSEESETLGASMGRLAELVARAAEYVDSVVSGKVAGDPAIGRYLADTLALVPHLARPDFERLFNESVQDAMTATYLSDLLRAHVALAERLGTAACLLQSAHADGGRSNGSDSSTGSGLLTCGWRAGILGLLRGHVFSLRVGCWALGGIGRLLLPYCSRLTTGCPTSVSVECRTAGTWRRVIAVLAVVRCRSLIVAEGSLQKGQEFCRGIVRQRVRGPEGNEGAGMQDVMVMNMPPACANAQCFRCMMSLLPLFFGQLCRGEKAKEGGEPSFSYVRLLGRLAAG</sequence>
<comment type="function">
    <text evidence="4">Component of the eukaryotic translation initiation factor 3 (eIF-3) complex, which is involved in protein synthesis of a specialized repertoire of mRNAs and, together with other initiation factors, stimulates binding of mRNA and methionyl-tRNAi to the 40S ribosome. The eIF-3 complex specifically targets and initiates translation of a subset of mRNAs involved in cell proliferation.</text>
</comment>
<evidence type="ECO:0000256" key="1">
    <source>
        <dbReference type="ARBA" id="ARBA00022490"/>
    </source>
</evidence>
<dbReference type="InterPro" id="IPR024969">
    <property type="entry name" value="EIF3F/CSN6-like_C"/>
</dbReference>
<protein>
    <recommendedName>
        <fullName evidence="4">Eukaryotic translation initiation factor 3 subunit F</fullName>
        <shortName evidence="4">eIF3f</shortName>
    </recommendedName>
    <alternativeName>
        <fullName evidence="4">eIF-3-epsilon</fullName>
    </alternativeName>
</protein>